<dbReference type="GO" id="GO:0071161">
    <property type="term" value="F:cyanophycin synthetase activity (L-arginine-adding)"/>
    <property type="evidence" value="ECO:0007669"/>
    <property type="project" value="UniProtKB-EC"/>
</dbReference>
<dbReference type="Gene3D" id="3.30.470.20">
    <property type="entry name" value="ATP-grasp fold, B domain"/>
    <property type="match status" value="2"/>
</dbReference>
<reference evidence="6 7" key="1">
    <citation type="submission" date="2016-05" db="EMBL/GenBank/DDBJ databases">
        <title>Niabella ginsenosidivorans BS26 whole genome sequencing.</title>
        <authorList>
            <person name="Im W.T."/>
            <person name="Siddiqi M.Z."/>
        </authorList>
    </citation>
    <scope>NUCLEOTIDE SEQUENCE [LARGE SCALE GENOMIC DNA]</scope>
    <source>
        <strain evidence="6 7">BS26</strain>
    </source>
</reference>
<evidence type="ECO:0000313" key="6">
    <source>
        <dbReference type="EMBL" id="ANH81896.1"/>
    </source>
</evidence>
<protein>
    <submittedName>
        <fullName evidence="6">Cyanophycin synthetase</fullName>
    </submittedName>
</protein>
<keyword evidence="1" id="KW-0436">Ligase</keyword>
<dbReference type="Pfam" id="PF18921">
    <property type="entry name" value="Cyanophycin_syn"/>
    <property type="match status" value="1"/>
</dbReference>
<dbReference type="InterPro" id="IPR036565">
    <property type="entry name" value="Mur-like_cat_sf"/>
</dbReference>
<dbReference type="InterPro" id="IPR011810">
    <property type="entry name" value="Cya_phycin_syn"/>
</dbReference>
<dbReference type="GO" id="GO:0005524">
    <property type="term" value="F:ATP binding"/>
    <property type="evidence" value="ECO:0007669"/>
    <property type="project" value="UniProtKB-UniRule"/>
</dbReference>
<keyword evidence="3 4" id="KW-0067">ATP-binding</keyword>
<dbReference type="InterPro" id="IPR018109">
    <property type="entry name" value="Folylpolyglutamate_synth_CS"/>
</dbReference>
<keyword evidence="2 4" id="KW-0547">Nucleotide-binding</keyword>
<evidence type="ECO:0000256" key="1">
    <source>
        <dbReference type="ARBA" id="ARBA00022598"/>
    </source>
</evidence>
<dbReference type="OrthoDB" id="9803907at2"/>
<dbReference type="Proteomes" id="UP000077667">
    <property type="component" value="Chromosome"/>
</dbReference>
<keyword evidence="7" id="KW-1185">Reference proteome</keyword>
<dbReference type="InterPro" id="IPR013221">
    <property type="entry name" value="Mur_ligase_cen"/>
</dbReference>
<accession>A0A1A9I2Q3</accession>
<dbReference type="AlphaFoldDB" id="A0A1A9I2Q3"/>
<dbReference type="InterPro" id="IPR044019">
    <property type="entry name" value="Cyanophycin_syn_N"/>
</dbReference>
<dbReference type="InterPro" id="IPR036615">
    <property type="entry name" value="Mur_ligase_C_dom_sf"/>
</dbReference>
<dbReference type="Gene3D" id="3.90.190.20">
    <property type="entry name" value="Mur ligase, C-terminal domain"/>
    <property type="match status" value="1"/>
</dbReference>
<proteinExistence type="predicted"/>
<dbReference type="Pfam" id="PF08443">
    <property type="entry name" value="RimK"/>
    <property type="match status" value="1"/>
</dbReference>
<evidence type="ECO:0000256" key="2">
    <source>
        <dbReference type="ARBA" id="ARBA00022741"/>
    </source>
</evidence>
<dbReference type="SUPFAM" id="SSF56059">
    <property type="entry name" value="Glutathione synthetase ATP-binding domain-like"/>
    <property type="match status" value="1"/>
</dbReference>
<organism evidence="6 7">
    <name type="scientific">Niabella ginsenosidivorans</name>
    <dbReference type="NCBI Taxonomy" id="1176587"/>
    <lineage>
        <taxon>Bacteria</taxon>
        <taxon>Pseudomonadati</taxon>
        <taxon>Bacteroidota</taxon>
        <taxon>Chitinophagia</taxon>
        <taxon>Chitinophagales</taxon>
        <taxon>Chitinophagaceae</taxon>
        <taxon>Niabella</taxon>
    </lineage>
</organism>
<evidence type="ECO:0000259" key="5">
    <source>
        <dbReference type="PROSITE" id="PS50975"/>
    </source>
</evidence>
<dbReference type="RefSeq" id="WP_067757085.1">
    <property type="nucleotide sequence ID" value="NZ_CP015772.1"/>
</dbReference>
<evidence type="ECO:0000313" key="7">
    <source>
        <dbReference type="Proteomes" id="UP000077667"/>
    </source>
</evidence>
<dbReference type="InterPro" id="IPR013651">
    <property type="entry name" value="ATP-grasp_RimK-type"/>
</dbReference>
<dbReference type="InterPro" id="IPR011761">
    <property type="entry name" value="ATP-grasp"/>
</dbReference>
<sequence>MEIQIIDTKVLTGPNYWSVKHSRLIQMKMDLGAYEYKPTNQLPGFKERLVQLLPGLFKHRCSPGYEGGFLERMTEGTWLGHVIEHVALELQSLSGMDVAFGRTRSVINNPGIYHVVFAYTTPKAGIYAGQAAVEIVQAVALNKDCLLVKHLHTLKKIAAEEKWGPSTNAIAEEATKRNIPVTRLNKGSLIMLGQGIKRKMIWAAVADNTSGVSIDIAGNKQLTKELLMAAGIPVPKGSTVKSSAGITAAVRSVGLPVTIKPVSANQGKGVTTRLYCWQSILEAFENARKYAEETMIEQHIEGYDYRLLIVNFKLIAASLRLPASVTGNGRSTIQELIDEKNKHPWRGTGHSLPLTLIETDEETHRLLQSQQLTFQTVLPPGKALQLKNAANLSKGGSAIDVTDLVHPDNRKIAEQAARLLNLNICGVDIISKDISVPFYENNAAILELNASPGLRMHLFPSEGQPRNVAKPIVDLLFKPGDNGRIPIVAITGTNGKTTTTKLTAHIMTQAGRRTGHTTTDGIYINGEKIMKGDCSGPRSAGVVLKDPTVEWAIFECARGGILREGLGFDNSAISIVTNIANDHLGIDDIHTMEQMARVKQVVPLSTCPEGYAVLNADDPFVYAMKAAISCNIALFSTNGFTEALAAHSLNGGLVAFTENQHLLVKEGSEVKIAVALSDIPLTENGSMKFMIQNVLGATLAVFISGIGATQIINGLRTFLPGPEQNPGRMNHFTIGKAHVIIDYVHNIPGIEAVHEYLAQTSFSRKTGIISATGDRKEEDIIAFGRWAAKTFDFIIINEQHVSRGRSNAALTALLYKGIKREMPALPVATVYGEAPALEYALNNACAGELIFAAIDNIESVIQFINTLQAQSAASSFAKQPQLYSLSIPESIAPIELLK</sequence>
<dbReference type="PANTHER" id="PTHR23135:SF18">
    <property type="entry name" value="CYANOPHYCIN SYNTHETASE"/>
    <property type="match status" value="1"/>
</dbReference>
<evidence type="ECO:0000256" key="4">
    <source>
        <dbReference type="PROSITE-ProRule" id="PRU00409"/>
    </source>
</evidence>
<gene>
    <name evidence="6" type="ORF">A8C56_13750</name>
</gene>
<dbReference type="GO" id="GO:0071160">
    <property type="term" value="F:cyanophycin synthetase activity (L-aspartate-adding)"/>
    <property type="evidence" value="ECO:0007669"/>
    <property type="project" value="UniProtKB-EC"/>
</dbReference>
<name>A0A1A9I2Q3_9BACT</name>
<dbReference type="NCBIfam" id="TIGR02068">
    <property type="entry name" value="cya_phycin_syn"/>
    <property type="match status" value="1"/>
</dbReference>
<dbReference type="Pfam" id="PF08245">
    <property type="entry name" value="Mur_ligase_M"/>
    <property type="match status" value="1"/>
</dbReference>
<dbReference type="Gene3D" id="3.40.1190.10">
    <property type="entry name" value="Mur-like, catalytic domain"/>
    <property type="match status" value="1"/>
</dbReference>
<feature type="domain" description="ATP-grasp" evidence="5">
    <location>
        <begin position="224"/>
        <end position="477"/>
    </location>
</feature>
<dbReference type="PANTHER" id="PTHR23135">
    <property type="entry name" value="MUR LIGASE FAMILY MEMBER"/>
    <property type="match status" value="1"/>
</dbReference>
<dbReference type="PROSITE" id="PS01011">
    <property type="entry name" value="FOLYLPOLYGLU_SYNT_1"/>
    <property type="match status" value="1"/>
</dbReference>
<dbReference type="KEGG" id="nia:A8C56_13750"/>
<dbReference type="NCBIfam" id="NF010623">
    <property type="entry name" value="PRK14016.1"/>
    <property type="match status" value="1"/>
</dbReference>
<evidence type="ECO:0000256" key="3">
    <source>
        <dbReference type="ARBA" id="ARBA00022840"/>
    </source>
</evidence>
<dbReference type="EMBL" id="CP015772">
    <property type="protein sequence ID" value="ANH81896.1"/>
    <property type="molecule type" value="Genomic_DNA"/>
</dbReference>
<dbReference type="SUPFAM" id="SSF53623">
    <property type="entry name" value="MurD-like peptide ligases, catalytic domain"/>
    <property type="match status" value="1"/>
</dbReference>
<dbReference type="SUPFAM" id="SSF53244">
    <property type="entry name" value="MurD-like peptide ligases, peptide-binding domain"/>
    <property type="match status" value="1"/>
</dbReference>
<dbReference type="PROSITE" id="PS50975">
    <property type="entry name" value="ATP_GRASP"/>
    <property type="match status" value="1"/>
</dbReference>
<dbReference type="STRING" id="1176587.A8C56_13750"/>
<dbReference type="GO" id="GO:0046872">
    <property type="term" value="F:metal ion binding"/>
    <property type="evidence" value="ECO:0007669"/>
    <property type="project" value="InterPro"/>
</dbReference>
<dbReference type="GO" id="GO:0004326">
    <property type="term" value="F:tetrahydrofolylpolyglutamate synthase activity"/>
    <property type="evidence" value="ECO:0007669"/>
    <property type="project" value="InterPro"/>
</dbReference>